<dbReference type="InParanoid" id="I1CCZ1"/>
<reference evidence="1 2" key="1">
    <citation type="journal article" date="2009" name="PLoS Genet.">
        <title>Genomic analysis of the basal lineage fungus Rhizopus oryzae reveals a whole-genome duplication.</title>
        <authorList>
            <person name="Ma L.-J."/>
            <person name="Ibrahim A.S."/>
            <person name="Skory C."/>
            <person name="Grabherr M.G."/>
            <person name="Burger G."/>
            <person name="Butler M."/>
            <person name="Elias M."/>
            <person name="Idnurm A."/>
            <person name="Lang B.F."/>
            <person name="Sone T."/>
            <person name="Abe A."/>
            <person name="Calvo S.E."/>
            <person name="Corrochano L.M."/>
            <person name="Engels R."/>
            <person name="Fu J."/>
            <person name="Hansberg W."/>
            <person name="Kim J.-M."/>
            <person name="Kodira C.D."/>
            <person name="Koehrsen M.J."/>
            <person name="Liu B."/>
            <person name="Miranda-Saavedra D."/>
            <person name="O'Leary S."/>
            <person name="Ortiz-Castellanos L."/>
            <person name="Poulter R."/>
            <person name="Rodriguez-Romero J."/>
            <person name="Ruiz-Herrera J."/>
            <person name="Shen Y.-Q."/>
            <person name="Zeng Q."/>
            <person name="Galagan J."/>
            <person name="Birren B.W."/>
            <person name="Cuomo C.A."/>
            <person name="Wickes B.L."/>
        </authorList>
    </citation>
    <scope>NUCLEOTIDE SEQUENCE [LARGE SCALE GENOMIC DNA]</scope>
    <source>
        <strain evidence="2">RA 99-880 / ATCC MYA-4621 / FGSC 9543 / NRRL 43880</strain>
    </source>
</reference>
<dbReference type="VEuPathDB" id="FungiDB:RO3G_11032"/>
<dbReference type="AlphaFoldDB" id="I1CCZ1"/>
<accession>I1CCZ1</accession>
<name>I1CCZ1_RHIO9</name>
<dbReference type="Proteomes" id="UP000009138">
    <property type="component" value="Unassembled WGS sequence"/>
</dbReference>
<dbReference type="EMBL" id="CH476739">
    <property type="protein sequence ID" value="EIE86321.1"/>
    <property type="molecule type" value="Genomic_DNA"/>
</dbReference>
<evidence type="ECO:0000313" key="1">
    <source>
        <dbReference type="EMBL" id="EIE86321.1"/>
    </source>
</evidence>
<sequence>MISYCTTVQAFTVIGNYYYKEKIKFEFLRLTVDQYPLRVGVLTQQISSLKFAEIDFDSADDALLKSLQKSLQRYEIFWMLGFI</sequence>
<protein>
    <submittedName>
        <fullName evidence="1">Uncharacterized protein</fullName>
    </submittedName>
</protein>
<evidence type="ECO:0000313" key="2">
    <source>
        <dbReference type="Proteomes" id="UP000009138"/>
    </source>
</evidence>
<dbReference type="RefSeq" id="XP_067521717.1">
    <property type="nucleotide sequence ID" value="XM_067665616.1"/>
</dbReference>
<keyword evidence="2" id="KW-1185">Reference proteome</keyword>
<dbReference type="GeneID" id="93617997"/>
<organism evidence="1 2">
    <name type="scientific">Rhizopus delemar (strain RA 99-880 / ATCC MYA-4621 / FGSC 9543 / NRRL 43880)</name>
    <name type="common">Mucormycosis agent</name>
    <name type="synonym">Rhizopus arrhizus var. delemar</name>
    <dbReference type="NCBI Taxonomy" id="246409"/>
    <lineage>
        <taxon>Eukaryota</taxon>
        <taxon>Fungi</taxon>
        <taxon>Fungi incertae sedis</taxon>
        <taxon>Mucoromycota</taxon>
        <taxon>Mucoromycotina</taxon>
        <taxon>Mucoromycetes</taxon>
        <taxon>Mucorales</taxon>
        <taxon>Mucorineae</taxon>
        <taxon>Rhizopodaceae</taxon>
        <taxon>Rhizopus</taxon>
    </lineage>
</organism>
<proteinExistence type="predicted"/>
<gene>
    <name evidence="1" type="ORF">RO3G_11032</name>
</gene>